<organism evidence="2 3">
    <name type="scientific">Phytophthora palmivora</name>
    <dbReference type="NCBI Taxonomy" id="4796"/>
    <lineage>
        <taxon>Eukaryota</taxon>
        <taxon>Sar</taxon>
        <taxon>Stramenopiles</taxon>
        <taxon>Oomycota</taxon>
        <taxon>Peronosporomycetes</taxon>
        <taxon>Peronosporales</taxon>
        <taxon>Peronosporaceae</taxon>
        <taxon>Phytophthora</taxon>
    </lineage>
</organism>
<gene>
    <name evidence="2" type="ORF">PHPALM_30046</name>
</gene>
<feature type="region of interest" description="Disordered" evidence="1">
    <location>
        <begin position="1"/>
        <end position="21"/>
    </location>
</feature>
<reference evidence="2 3" key="1">
    <citation type="journal article" date="2017" name="Genome Biol. Evol.">
        <title>Phytophthora megakarya and P. palmivora, closely related causal agents of cacao black pod rot, underwent increases in genome sizes and gene numbers by different mechanisms.</title>
        <authorList>
            <person name="Ali S.S."/>
            <person name="Shao J."/>
            <person name="Lary D.J."/>
            <person name="Kronmiller B."/>
            <person name="Shen D."/>
            <person name="Strem M.D."/>
            <person name="Amoako-Attah I."/>
            <person name="Akrofi A.Y."/>
            <person name="Begoude B.A."/>
            <person name="Ten Hoopen G.M."/>
            <person name="Coulibaly K."/>
            <person name="Kebe B.I."/>
            <person name="Melnick R.L."/>
            <person name="Guiltinan M.J."/>
            <person name="Tyler B.M."/>
            <person name="Meinhardt L.W."/>
            <person name="Bailey B.A."/>
        </authorList>
    </citation>
    <scope>NUCLEOTIDE SEQUENCE [LARGE SCALE GENOMIC DNA]</scope>
    <source>
        <strain evidence="3">sbr112.9</strain>
    </source>
</reference>
<evidence type="ECO:0000256" key="1">
    <source>
        <dbReference type="SAM" id="MobiDB-lite"/>
    </source>
</evidence>
<accession>A0A2P4X631</accession>
<evidence type="ECO:0000313" key="2">
    <source>
        <dbReference type="EMBL" id="POM61011.1"/>
    </source>
</evidence>
<dbReference type="AlphaFoldDB" id="A0A2P4X631"/>
<name>A0A2P4X631_9STRA</name>
<sequence>MSNVPTSVRDWGATDGLQGAYGPEEVLGVATSNEFVVMRPKLIAKRVGLLRAGPNAESRRAAGNIGPQAAESAEDSTEGVSSVGNIGPQVGNVVPQTAEAVEEDAESAYGVGNIVPHKVEGTEMMNESATCISSVGNRVPLGVKKTSTRTEVSLNTSRVDNQVPHSKSETPPARPVENQHHVLDGVPGRQVKAGAVHLEALPEVSALMNL</sequence>
<proteinExistence type="predicted"/>
<feature type="region of interest" description="Disordered" evidence="1">
    <location>
        <begin position="154"/>
        <end position="179"/>
    </location>
</feature>
<feature type="compositionally biased region" description="Polar residues" evidence="1">
    <location>
        <begin position="154"/>
        <end position="165"/>
    </location>
</feature>
<feature type="region of interest" description="Disordered" evidence="1">
    <location>
        <begin position="57"/>
        <end position="88"/>
    </location>
</feature>
<dbReference type="Proteomes" id="UP000237271">
    <property type="component" value="Unassembled WGS sequence"/>
</dbReference>
<protein>
    <submittedName>
        <fullName evidence="2">Pol protein</fullName>
    </submittedName>
</protein>
<dbReference type="OrthoDB" id="129198at2759"/>
<evidence type="ECO:0000313" key="3">
    <source>
        <dbReference type="Proteomes" id="UP000237271"/>
    </source>
</evidence>
<dbReference type="EMBL" id="NCKW01016431">
    <property type="protein sequence ID" value="POM61011.1"/>
    <property type="molecule type" value="Genomic_DNA"/>
</dbReference>
<comment type="caution">
    <text evidence="2">The sequence shown here is derived from an EMBL/GenBank/DDBJ whole genome shotgun (WGS) entry which is preliminary data.</text>
</comment>
<keyword evidence="3" id="KW-1185">Reference proteome</keyword>